<evidence type="ECO:0000313" key="8">
    <source>
        <dbReference type="Proteomes" id="UP000653411"/>
    </source>
</evidence>
<keyword evidence="3 4" id="KW-0326">Glycosidase</keyword>
<name>A0A918CSF7_9ACTN</name>
<keyword evidence="5" id="KW-0812">Transmembrane</keyword>
<evidence type="ECO:0000256" key="4">
    <source>
        <dbReference type="PROSITE-ProRule" id="PRU01100"/>
    </source>
</evidence>
<feature type="active site" description="Proton donor" evidence="4">
    <location>
        <position position="205"/>
    </location>
</feature>
<evidence type="ECO:0000256" key="3">
    <source>
        <dbReference type="ARBA" id="ARBA00023295"/>
    </source>
</evidence>
<evidence type="ECO:0000256" key="2">
    <source>
        <dbReference type="ARBA" id="ARBA00022801"/>
    </source>
</evidence>
<dbReference type="AlphaFoldDB" id="A0A918CSF7"/>
<evidence type="ECO:0000256" key="1">
    <source>
        <dbReference type="ARBA" id="ARBA00007754"/>
    </source>
</evidence>
<reference evidence="7" key="1">
    <citation type="journal article" date="2014" name="Int. J. Syst. Evol. Microbiol.">
        <title>Complete genome sequence of Corynebacterium casei LMG S-19264T (=DSM 44701T), isolated from a smear-ripened cheese.</title>
        <authorList>
            <consortium name="US DOE Joint Genome Institute (JGI-PGF)"/>
            <person name="Walter F."/>
            <person name="Albersmeier A."/>
            <person name="Kalinowski J."/>
            <person name="Ruckert C."/>
        </authorList>
    </citation>
    <scope>NUCLEOTIDE SEQUENCE</scope>
    <source>
        <strain evidence="7">CGMCC 4.7110</strain>
    </source>
</reference>
<keyword evidence="5" id="KW-0472">Membrane</keyword>
<evidence type="ECO:0000259" key="6">
    <source>
        <dbReference type="PROSITE" id="PS51764"/>
    </source>
</evidence>
<keyword evidence="5" id="KW-1133">Transmembrane helix</keyword>
<dbReference type="RefSeq" id="WP_229713268.1">
    <property type="nucleotide sequence ID" value="NZ_BMML01000009.1"/>
</dbReference>
<dbReference type="Proteomes" id="UP000653411">
    <property type="component" value="Unassembled WGS sequence"/>
</dbReference>
<dbReference type="PANTHER" id="PTHR40079">
    <property type="entry name" value="MANNAN ENDO-1,4-BETA-MANNOSIDASE E-RELATED"/>
    <property type="match status" value="1"/>
</dbReference>
<keyword evidence="8" id="KW-1185">Reference proteome</keyword>
<dbReference type="InterPro" id="IPR017853">
    <property type="entry name" value="GH"/>
</dbReference>
<dbReference type="GO" id="GO:0006080">
    <property type="term" value="P:substituted mannan metabolic process"/>
    <property type="evidence" value="ECO:0007669"/>
    <property type="project" value="InterPro"/>
</dbReference>
<dbReference type="GO" id="GO:0016985">
    <property type="term" value="F:mannan endo-1,4-beta-mannosidase activity"/>
    <property type="evidence" value="ECO:0007669"/>
    <property type="project" value="InterPro"/>
</dbReference>
<keyword evidence="2 4" id="KW-0378">Hydrolase</keyword>
<organism evidence="7 8">
    <name type="scientific">Streptomyces fuscichromogenes</name>
    <dbReference type="NCBI Taxonomy" id="1324013"/>
    <lineage>
        <taxon>Bacteria</taxon>
        <taxon>Bacillati</taxon>
        <taxon>Actinomycetota</taxon>
        <taxon>Actinomycetes</taxon>
        <taxon>Kitasatosporales</taxon>
        <taxon>Streptomycetaceae</taxon>
        <taxon>Streptomyces</taxon>
    </lineage>
</organism>
<dbReference type="InterPro" id="IPR000805">
    <property type="entry name" value="Glyco_hydro_26"/>
</dbReference>
<proteinExistence type="inferred from homology"/>
<reference evidence="7" key="2">
    <citation type="submission" date="2020-09" db="EMBL/GenBank/DDBJ databases">
        <authorList>
            <person name="Sun Q."/>
            <person name="Zhou Y."/>
        </authorList>
    </citation>
    <scope>NUCLEOTIDE SEQUENCE</scope>
    <source>
        <strain evidence="7">CGMCC 4.7110</strain>
    </source>
</reference>
<feature type="domain" description="GH26" evidence="6">
    <location>
        <begin position="79"/>
        <end position="367"/>
    </location>
</feature>
<gene>
    <name evidence="7" type="ORF">GCM10011578_043620</name>
</gene>
<dbReference type="SUPFAM" id="SSF51445">
    <property type="entry name" value="(Trans)glycosidases"/>
    <property type="match status" value="1"/>
</dbReference>
<dbReference type="Gene3D" id="3.20.20.80">
    <property type="entry name" value="Glycosidases"/>
    <property type="match status" value="1"/>
</dbReference>
<comment type="similarity">
    <text evidence="1 4">Belongs to the glycosyl hydrolase 26 family.</text>
</comment>
<sequence>MSETARSSGRSRAKRLRWWNRGSGVRLRLWMAVNVVVLSLLSYGVYLLANSSSEPVYQGLGVPAAEPGLKDRLTSGTSTARSTVPQKASFTAPEGKYFGLSSTQIPWSSKKTDSLAKAAGQRPTMSEYFVNWNEDFDPDTVDASYRQGMLPVVSWQPWAGRKYGTNQPKYALAKIADGTYDAYVTRFAKTVAAHRWPVVIRFAHEMNGAWYPWSEQRSGNHKGDYVKAWRHVHDLFEQAGADNVIWLWSPNILRPVPEVSLAGLYPGDDYTDWVGTVGYAVHEKTAAAVFDPTMKKLRRLTDRPIVITEAGAQPGASKAAWITDFFKWLGKSEQDDVIGFIWFERDREQGGGADWRFTENAATLRAFRRGLAHIDLTGSADLSTSGTPTASGTATTG</sequence>
<evidence type="ECO:0000256" key="5">
    <source>
        <dbReference type="SAM" id="Phobius"/>
    </source>
</evidence>
<dbReference type="Pfam" id="PF02156">
    <property type="entry name" value="Glyco_hydro_26"/>
    <property type="match status" value="1"/>
</dbReference>
<feature type="transmembrane region" description="Helical" evidence="5">
    <location>
        <begin position="27"/>
        <end position="49"/>
    </location>
</feature>
<feature type="active site" description="Nucleophile" evidence="4">
    <location>
        <position position="309"/>
    </location>
</feature>
<dbReference type="InterPro" id="IPR022790">
    <property type="entry name" value="GH26_dom"/>
</dbReference>
<comment type="caution">
    <text evidence="7">The sequence shown here is derived from an EMBL/GenBank/DDBJ whole genome shotgun (WGS) entry which is preliminary data.</text>
</comment>
<accession>A0A918CSF7</accession>
<protein>
    <recommendedName>
        <fullName evidence="6">GH26 domain-containing protein</fullName>
    </recommendedName>
</protein>
<dbReference type="EMBL" id="BMML01000009">
    <property type="protein sequence ID" value="GGN15520.1"/>
    <property type="molecule type" value="Genomic_DNA"/>
</dbReference>
<dbReference type="PANTHER" id="PTHR40079:SF4">
    <property type="entry name" value="GH26 DOMAIN-CONTAINING PROTEIN-RELATED"/>
    <property type="match status" value="1"/>
</dbReference>
<dbReference type="PROSITE" id="PS51764">
    <property type="entry name" value="GH26"/>
    <property type="match status" value="1"/>
</dbReference>
<evidence type="ECO:0000313" key="7">
    <source>
        <dbReference type="EMBL" id="GGN15520.1"/>
    </source>
</evidence>